<keyword evidence="1" id="KW-0560">Oxidoreductase</keyword>
<organism evidence="2 3">
    <name type="scientific">Pseudochrobactrum asaccharolyticum</name>
    <dbReference type="NCBI Taxonomy" id="354351"/>
    <lineage>
        <taxon>Bacteria</taxon>
        <taxon>Pseudomonadati</taxon>
        <taxon>Pseudomonadota</taxon>
        <taxon>Alphaproteobacteria</taxon>
        <taxon>Hyphomicrobiales</taxon>
        <taxon>Brucellaceae</taxon>
        <taxon>Pseudochrobactrum</taxon>
    </lineage>
</organism>
<dbReference type="SUPFAM" id="SSF54292">
    <property type="entry name" value="2Fe-2S ferredoxin-like"/>
    <property type="match status" value="1"/>
</dbReference>
<dbReference type="EMBL" id="QNRH01000002">
    <property type="protein sequence ID" value="RBO97369.1"/>
    <property type="molecule type" value="Genomic_DNA"/>
</dbReference>
<dbReference type="Proteomes" id="UP000252893">
    <property type="component" value="Unassembled WGS sequence"/>
</dbReference>
<dbReference type="RefSeq" id="WP_245416462.1">
    <property type="nucleotide sequence ID" value="NZ_JBHEEG010000002.1"/>
</dbReference>
<comment type="caution">
    <text evidence="2">The sequence shown here is derived from an EMBL/GenBank/DDBJ whole genome shotgun (WGS) entry which is preliminary data.</text>
</comment>
<evidence type="ECO:0000256" key="1">
    <source>
        <dbReference type="ARBA" id="ARBA00023002"/>
    </source>
</evidence>
<dbReference type="GO" id="GO:0051536">
    <property type="term" value="F:iron-sulfur cluster binding"/>
    <property type="evidence" value="ECO:0007669"/>
    <property type="project" value="InterPro"/>
</dbReference>
<dbReference type="Pfam" id="PF13510">
    <property type="entry name" value="Fer2_4"/>
    <property type="match status" value="1"/>
</dbReference>
<evidence type="ECO:0000313" key="3">
    <source>
        <dbReference type="Proteomes" id="UP000252893"/>
    </source>
</evidence>
<sequence>MSAQILNASSGGQFHRRYRQDEKPVGFSLNGVAQTGRHGDTVLTAIMAVSSHVRHTEFTGETRAGFCLIGACQDCYVMTEEGQRIRACTTPLQEGMRFVTTTLAEAGV</sequence>
<dbReference type="Gene3D" id="3.10.20.440">
    <property type="entry name" value="2Fe-2S iron-sulphur cluster binding domain, sarcosine oxidase, alpha subunit, N-terminal domain"/>
    <property type="match status" value="1"/>
</dbReference>
<name>A0A366E6G4_9HYPH</name>
<reference evidence="2 3" key="1">
    <citation type="submission" date="2018-06" db="EMBL/GenBank/DDBJ databases">
        <title>Genomic Encyclopedia of Type Strains, Phase IV (KMG-IV): sequencing the most valuable type-strain genomes for metagenomic binning, comparative biology and taxonomic classification.</title>
        <authorList>
            <person name="Goeker M."/>
        </authorList>
    </citation>
    <scope>NUCLEOTIDE SEQUENCE [LARGE SCALE GENOMIC DNA]</scope>
    <source>
        <strain evidence="2 3">DSM 25619</strain>
    </source>
</reference>
<protein>
    <submittedName>
        <fullName evidence="2">2Fe-2S iron-sulfur cluster protein</fullName>
    </submittedName>
</protein>
<evidence type="ECO:0000313" key="2">
    <source>
        <dbReference type="EMBL" id="RBO97369.1"/>
    </source>
</evidence>
<keyword evidence="3" id="KW-1185">Reference proteome</keyword>
<dbReference type="GO" id="GO:0016491">
    <property type="term" value="F:oxidoreductase activity"/>
    <property type="evidence" value="ECO:0007669"/>
    <property type="project" value="UniProtKB-KW"/>
</dbReference>
<proteinExistence type="predicted"/>
<gene>
    <name evidence="2" type="ORF">DFR47_102151</name>
</gene>
<dbReference type="InterPro" id="IPR042204">
    <property type="entry name" value="2Fe-2S-bd_N"/>
</dbReference>
<dbReference type="InterPro" id="IPR036010">
    <property type="entry name" value="2Fe-2S_ferredoxin-like_sf"/>
</dbReference>
<dbReference type="AlphaFoldDB" id="A0A366E6G4"/>
<accession>A0A366E6G4</accession>